<dbReference type="STRING" id="1121322.SAMN02745136_01498"/>
<proteinExistence type="predicted"/>
<keyword evidence="3" id="KW-1185">Reference proteome</keyword>
<dbReference type="Pfam" id="PF06182">
    <property type="entry name" value="ABC2_membrane_6"/>
    <property type="match status" value="1"/>
</dbReference>
<sequence>MKYIFKEIGRHISIYFKFVKNCLIKLMIYRTNFFMSMAVEVAFLFTKLLYVLVVYNAGSTIKGFTPDDILLYSGTFIIMSGIHVSLFFFNFSMIQQYIREGTLDMFITKPVSLQFMVTLRNVDIATAIPNILAGIICTVIGWQKAHIPVTAVNLLGYIGFLFTGIILAYCVTLIPELLCFWTINGSAVHELSDSLWNINSMPMQIYKKWMRNIGTFLFPILLISNNSFLFVVGKLDKRAILWGITAPVFCIILVRLVWKKAIRSYSSASS</sequence>
<evidence type="ECO:0000313" key="2">
    <source>
        <dbReference type="EMBL" id="SHK00310.1"/>
    </source>
</evidence>
<feature type="transmembrane region" description="Helical" evidence="1">
    <location>
        <begin position="213"/>
        <end position="233"/>
    </location>
</feature>
<keyword evidence="1" id="KW-1133">Transmembrane helix</keyword>
<accession>A0A1M6NXD9</accession>
<keyword evidence="1" id="KW-0472">Membrane</keyword>
<protein>
    <submittedName>
        <fullName evidence="2">ABC-2 type transport system permease protein</fullName>
    </submittedName>
</protein>
<feature type="transmembrane region" description="Helical" evidence="1">
    <location>
        <begin position="33"/>
        <end position="57"/>
    </location>
</feature>
<dbReference type="PANTHER" id="PTHR36833:SF1">
    <property type="entry name" value="INTEGRAL MEMBRANE TRANSPORT PROTEIN"/>
    <property type="match status" value="1"/>
</dbReference>
<organism evidence="2 3">
    <name type="scientific">Anaerocolumna jejuensis DSM 15929</name>
    <dbReference type="NCBI Taxonomy" id="1121322"/>
    <lineage>
        <taxon>Bacteria</taxon>
        <taxon>Bacillati</taxon>
        <taxon>Bacillota</taxon>
        <taxon>Clostridia</taxon>
        <taxon>Lachnospirales</taxon>
        <taxon>Lachnospiraceae</taxon>
        <taxon>Anaerocolumna</taxon>
    </lineage>
</organism>
<name>A0A1M6NXD9_9FIRM</name>
<dbReference type="PANTHER" id="PTHR36833">
    <property type="entry name" value="SLR0610 PROTEIN-RELATED"/>
    <property type="match status" value="1"/>
</dbReference>
<keyword evidence="1" id="KW-0812">Transmembrane</keyword>
<dbReference type="Proteomes" id="UP000184386">
    <property type="component" value="Unassembled WGS sequence"/>
</dbReference>
<dbReference type="AlphaFoldDB" id="A0A1M6NXD9"/>
<feature type="transmembrane region" description="Helical" evidence="1">
    <location>
        <begin position="239"/>
        <end position="258"/>
    </location>
</feature>
<feature type="transmembrane region" description="Helical" evidence="1">
    <location>
        <begin position="122"/>
        <end position="142"/>
    </location>
</feature>
<dbReference type="RefSeq" id="WP_073274385.1">
    <property type="nucleotide sequence ID" value="NZ_FRAC01000008.1"/>
</dbReference>
<gene>
    <name evidence="2" type="ORF">SAMN02745136_01498</name>
</gene>
<dbReference type="OrthoDB" id="9788195at2"/>
<dbReference type="InterPro" id="IPR010390">
    <property type="entry name" value="ABC-2_transporter-like"/>
</dbReference>
<evidence type="ECO:0000313" key="3">
    <source>
        <dbReference type="Proteomes" id="UP000184386"/>
    </source>
</evidence>
<evidence type="ECO:0000256" key="1">
    <source>
        <dbReference type="SAM" id="Phobius"/>
    </source>
</evidence>
<dbReference type="EMBL" id="FRAC01000008">
    <property type="protein sequence ID" value="SHK00310.1"/>
    <property type="molecule type" value="Genomic_DNA"/>
</dbReference>
<feature type="transmembrane region" description="Helical" evidence="1">
    <location>
        <begin position="69"/>
        <end position="89"/>
    </location>
</feature>
<reference evidence="2 3" key="1">
    <citation type="submission" date="2016-11" db="EMBL/GenBank/DDBJ databases">
        <authorList>
            <person name="Jaros S."/>
            <person name="Januszkiewicz K."/>
            <person name="Wedrychowicz H."/>
        </authorList>
    </citation>
    <scope>NUCLEOTIDE SEQUENCE [LARGE SCALE GENOMIC DNA]</scope>
    <source>
        <strain evidence="2 3">DSM 15929</strain>
    </source>
</reference>
<feature type="transmembrane region" description="Helical" evidence="1">
    <location>
        <begin position="154"/>
        <end position="174"/>
    </location>
</feature>